<accession>A0A7J6BQB6</accession>
<dbReference type="PANTHER" id="PTHR21063">
    <property type="entry name" value="LFA-3"/>
    <property type="match status" value="1"/>
</dbReference>
<dbReference type="Pfam" id="PF07686">
    <property type="entry name" value="V-set"/>
    <property type="match status" value="1"/>
</dbReference>
<reference evidence="4 5" key="1">
    <citation type="submission" date="2020-04" db="EMBL/GenBank/DDBJ databases">
        <title>Chromosome-level genome assembly of a cyprinid fish Onychostoma macrolepis by integration of Nanopore Sequencing, Bionano and Hi-C technology.</title>
        <authorList>
            <person name="Wang D."/>
        </authorList>
    </citation>
    <scope>NUCLEOTIDE SEQUENCE [LARGE SCALE GENOMIC DNA]</scope>
    <source>
        <strain evidence="4">SWU-2019</strain>
        <tissue evidence="4">Muscle</tissue>
    </source>
</reference>
<dbReference type="EMBL" id="JAAMOB010000022">
    <property type="protein sequence ID" value="KAF4097208.1"/>
    <property type="molecule type" value="Genomic_DNA"/>
</dbReference>
<gene>
    <name evidence="4" type="ORF">G5714_021216</name>
</gene>
<protein>
    <recommendedName>
        <fullName evidence="3">Immunoglobulin domain-containing protein</fullName>
    </recommendedName>
</protein>
<evidence type="ECO:0000256" key="1">
    <source>
        <dbReference type="SAM" id="MobiDB-lite"/>
    </source>
</evidence>
<feature type="region of interest" description="Disordered" evidence="1">
    <location>
        <begin position="1"/>
        <end position="21"/>
    </location>
</feature>
<dbReference type="Gene3D" id="2.60.40.10">
    <property type="entry name" value="Immunoglobulins"/>
    <property type="match status" value="3"/>
</dbReference>
<keyword evidence="2" id="KW-0812">Transmembrane</keyword>
<dbReference type="InterPro" id="IPR036179">
    <property type="entry name" value="Ig-like_dom_sf"/>
</dbReference>
<evidence type="ECO:0000256" key="2">
    <source>
        <dbReference type="SAM" id="Phobius"/>
    </source>
</evidence>
<feature type="domain" description="Immunoglobulin" evidence="3">
    <location>
        <begin position="64"/>
        <end position="167"/>
    </location>
</feature>
<sequence length="456" mass="51198">MHINKTTFNNEFNTPTINSNNLQQNTSMDHNLFLVKAVEMKLLYMLPWLWCLLDNDVSGVYTDGVSLSVMEGDPVTLNTSVETNPQDKIRWSFNNIRLAEITGDQSWTCTDEQCNNSDGRFRDRLSLDHQTGSLTIKNTKTTDSGVYKLKIMKNTRDHEKIFIVFVNGFFSVDTEEVSLFVMEGDSVTLQTDVETNQQEKIRWYFNDIRIAQITGDQTNICTDVQCKNSTERFRDRLNLENQTGSLTIMNIRITDTGVYRLRIIGSSNSSETIFIVAVYGVPAAEIDKMKRKSVKEGGSLTLDPGVTKNSNDSVTWYFNDILIAEITGDQSKICTGVQCEDADERFRDRLKLNHQTGSLTIMNTRTTDSGDYKLQINSIRISVMKIFSVNVTAVLDSTMSSGAKGGINAAVAAAVVAVLLVAAAGVIYLRRWRSTHTGQYDMTHHNHDQQSGMALH</sequence>
<evidence type="ECO:0000313" key="5">
    <source>
        <dbReference type="Proteomes" id="UP000579812"/>
    </source>
</evidence>
<dbReference type="Pfam" id="PF13927">
    <property type="entry name" value="Ig_3"/>
    <property type="match status" value="1"/>
</dbReference>
<dbReference type="Proteomes" id="UP000579812">
    <property type="component" value="Unassembled WGS sequence"/>
</dbReference>
<keyword evidence="2" id="KW-1133">Transmembrane helix</keyword>
<proteinExistence type="predicted"/>
<dbReference type="PANTHER" id="PTHR21063:SF4">
    <property type="entry name" value="CD48 ANTIGEN-RELATED"/>
    <property type="match status" value="1"/>
</dbReference>
<dbReference type="InterPro" id="IPR003599">
    <property type="entry name" value="Ig_sub"/>
</dbReference>
<dbReference type="SMART" id="SM00409">
    <property type="entry name" value="IG"/>
    <property type="match status" value="3"/>
</dbReference>
<name>A0A7J6BQB6_9TELE</name>
<organism evidence="4 5">
    <name type="scientific">Onychostoma macrolepis</name>
    <dbReference type="NCBI Taxonomy" id="369639"/>
    <lineage>
        <taxon>Eukaryota</taxon>
        <taxon>Metazoa</taxon>
        <taxon>Chordata</taxon>
        <taxon>Craniata</taxon>
        <taxon>Vertebrata</taxon>
        <taxon>Euteleostomi</taxon>
        <taxon>Actinopterygii</taxon>
        <taxon>Neopterygii</taxon>
        <taxon>Teleostei</taxon>
        <taxon>Ostariophysi</taxon>
        <taxon>Cypriniformes</taxon>
        <taxon>Cyprinidae</taxon>
        <taxon>Acrossocheilinae</taxon>
        <taxon>Onychostoma</taxon>
    </lineage>
</organism>
<comment type="caution">
    <text evidence="4">The sequence shown here is derived from an EMBL/GenBank/DDBJ whole genome shotgun (WGS) entry which is preliminary data.</text>
</comment>
<evidence type="ECO:0000259" key="3">
    <source>
        <dbReference type="SMART" id="SM00409"/>
    </source>
</evidence>
<keyword evidence="5" id="KW-1185">Reference proteome</keyword>
<keyword evidence="2" id="KW-0472">Membrane</keyword>
<dbReference type="AlphaFoldDB" id="A0A7J6BQB6"/>
<feature type="domain" description="Immunoglobulin" evidence="3">
    <location>
        <begin position="176"/>
        <end position="279"/>
    </location>
</feature>
<feature type="transmembrane region" description="Helical" evidence="2">
    <location>
        <begin position="407"/>
        <end position="429"/>
    </location>
</feature>
<feature type="domain" description="Immunoglobulin" evidence="3">
    <location>
        <begin position="289"/>
        <end position="392"/>
    </location>
</feature>
<evidence type="ECO:0000313" key="4">
    <source>
        <dbReference type="EMBL" id="KAF4097208.1"/>
    </source>
</evidence>
<dbReference type="InterPro" id="IPR013783">
    <property type="entry name" value="Ig-like_fold"/>
</dbReference>
<dbReference type="InterPro" id="IPR013106">
    <property type="entry name" value="Ig_V-set"/>
</dbReference>
<dbReference type="SUPFAM" id="SSF48726">
    <property type="entry name" value="Immunoglobulin"/>
    <property type="match status" value="3"/>
</dbReference>